<organism evidence="1">
    <name type="scientific">Medicago truncatula</name>
    <name type="common">Barrel medic</name>
    <name type="synonym">Medicago tribuloides</name>
    <dbReference type="NCBI Taxonomy" id="3880"/>
    <lineage>
        <taxon>Eukaryota</taxon>
        <taxon>Viridiplantae</taxon>
        <taxon>Streptophyta</taxon>
        <taxon>Embryophyta</taxon>
        <taxon>Tracheophyta</taxon>
        <taxon>Spermatophyta</taxon>
        <taxon>Magnoliopsida</taxon>
        <taxon>eudicotyledons</taxon>
        <taxon>Gunneridae</taxon>
        <taxon>Pentapetalae</taxon>
        <taxon>rosids</taxon>
        <taxon>fabids</taxon>
        <taxon>Fabales</taxon>
        <taxon>Fabaceae</taxon>
        <taxon>Papilionoideae</taxon>
        <taxon>50 kb inversion clade</taxon>
        <taxon>NPAAA clade</taxon>
        <taxon>Hologalegina</taxon>
        <taxon>IRL clade</taxon>
        <taxon>Trifolieae</taxon>
        <taxon>Medicago</taxon>
    </lineage>
</organism>
<dbReference type="EMBL" id="BT146475">
    <property type="protein sequence ID" value="AFK46269.1"/>
    <property type="molecule type" value="mRNA"/>
</dbReference>
<proteinExistence type="evidence at transcript level"/>
<sequence>MFVMFPGAIKPSNAKSSEVTVEAGLQG</sequence>
<protein>
    <submittedName>
        <fullName evidence="1">Uncharacterized protein</fullName>
    </submittedName>
</protein>
<reference evidence="1" key="1">
    <citation type="submission" date="2012-05" db="EMBL/GenBank/DDBJ databases">
        <authorList>
            <person name="Krishnakumar V."/>
            <person name="Cheung F."/>
            <person name="Xiao Y."/>
            <person name="Chan A."/>
            <person name="Moskal W.A."/>
            <person name="Town C.D."/>
        </authorList>
    </citation>
    <scope>NUCLEOTIDE SEQUENCE</scope>
</reference>
<evidence type="ECO:0000313" key="1">
    <source>
        <dbReference type="EMBL" id="AFK46269.1"/>
    </source>
</evidence>
<name>I3T177_MEDTR</name>
<accession>I3T177</accession>
<dbReference type="AlphaFoldDB" id="I3T177"/>